<organism evidence="2 3">
    <name type="scientific">Biomphalaria pfeifferi</name>
    <name type="common">Bloodfluke planorb</name>
    <name type="synonym">Freshwater snail</name>
    <dbReference type="NCBI Taxonomy" id="112525"/>
    <lineage>
        <taxon>Eukaryota</taxon>
        <taxon>Metazoa</taxon>
        <taxon>Spiralia</taxon>
        <taxon>Lophotrochozoa</taxon>
        <taxon>Mollusca</taxon>
        <taxon>Gastropoda</taxon>
        <taxon>Heterobranchia</taxon>
        <taxon>Euthyneura</taxon>
        <taxon>Panpulmonata</taxon>
        <taxon>Hygrophila</taxon>
        <taxon>Lymnaeoidea</taxon>
        <taxon>Planorbidae</taxon>
        <taxon>Biomphalaria</taxon>
    </lineage>
</organism>
<gene>
    <name evidence="2" type="ORF">Bpfe_026164</name>
</gene>
<keyword evidence="1" id="KW-0472">Membrane</keyword>
<keyword evidence="1" id="KW-0812">Transmembrane</keyword>
<feature type="transmembrane region" description="Helical" evidence="1">
    <location>
        <begin position="16"/>
        <end position="39"/>
    </location>
</feature>
<evidence type="ECO:0000313" key="2">
    <source>
        <dbReference type="EMBL" id="KAK0044369.1"/>
    </source>
</evidence>
<proteinExistence type="predicted"/>
<name>A0AAD8AXN9_BIOPF</name>
<reference evidence="2" key="1">
    <citation type="journal article" date="2023" name="PLoS Negl. Trop. Dis.">
        <title>A genome sequence for Biomphalaria pfeifferi, the major vector snail for the human-infecting parasite Schistosoma mansoni.</title>
        <authorList>
            <person name="Bu L."/>
            <person name="Lu L."/>
            <person name="Laidemitt M.R."/>
            <person name="Zhang S.M."/>
            <person name="Mutuku M."/>
            <person name="Mkoji G."/>
            <person name="Steinauer M."/>
            <person name="Loker E.S."/>
        </authorList>
    </citation>
    <scope>NUCLEOTIDE SEQUENCE</scope>
    <source>
        <strain evidence="2">KasaAsao</strain>
    </source>
</reference>
<evidence type="ECO:0000313" key="3">
    <source>
        <dbReference type="Proteomes" id="UP001233172"/>
    </source>
</evidence>
<reference evidence="2" key="2">
    <citation type="submission" date="2023-04" db="EMBL/GenBank/DDBJ databases">
        <authorList>
            <person name="Bu L."/>
            <person name="Lu L."/>
            <person name="Laidemitt M.R."/>
            <person name="Zhang S.M."/>
            <person name="Mutuku M."/>
            <person name="Mkoji G."/>
            <person name="Steinauer M."/>
            <person name="Loker E.S."/>
        </authorList>
    </citation>
    <scope>NUCLEOTIDE SEQUENCE</scope>
    <source>
        <strain evidence="2">KasaAsao</strain>
        <tissue evidence="2">Whole Snail</tissue>
    </source>
</reference>
<feature type="non-terminal residue" evidence="2">
    <location>
        <position position="1"/>
    </location>
</feature>
<keyword evidence="3" id="KW-1185">Reference proteome</keyword>
<dbReference type="AlphaFoldDB" id="A0AAD8AXN9"/>
<accession>A0AAD8AXN9</accession>
<comment type="caution">
    <text evidence="2">The sequence shown here is derived from an EMBL/GenBank/DDBJ whole genome shotgun (WGS) entry which is preliminary data.</text>
</comment>
<dbReference type="EMBL" id="JASAOG010000199">
    <property type="protein sequence ID" value="KAK0044369.1"/>
    <property type="molecule type" value="Genomic_DNA"/>
</dbReference>
<keyword evidence="1" id="KW-1133">Transmembrane helix</keyword>
<evidence type="ECO:0000256" key="1">
    <source>
        <dbReference type="SAM" id="Phobius"/>
    </source>
</evidence>
<protein>
    <submittedName>
        <fullName evidence="2">Uncharacterized protein</fullName>
    </submittedName>
</protein>
<sequence length="67" mass="7838">FMQRQQKGSQARPKHLNLLIVLLTLFELAQIILVIIAGVKFSGENYDHLPSRCSYHCNFSRIYPAWY</sequence>
<dbReference type="Proteomes" id="UP001233172">
    <property type="component" value="Unassembled WGS sequence"/>
</dbReference>